<dbReference type="EMBL" id="CACVAS010000168">
    <property type="protein sequence ID" value="CAA6827955.1"/>
    <property type="molecule type" value="Genomic_DNA"/>
</dbReference>
<dbReference type="AlphaFoldDB" id="A0A6S6TZV6"/>
<protein>
    <submittedName>
        <fullName evidence="1">Uncharacterized protein</fullName>
    </submittedName>
</protein>
<evidence type="ECO:0000313" key="1">
    <source>
        <dbReference type="EMBL" id="CAA6827955.1"/>
    </source>
</evidence>
<reference evidence="1" key="1">
    <citation type="submission" date="2020-01" db="EMBL/GenBank/DDBJ databases">
        <authorList>
            <person name="Meier V. D."/>
            <person name="Meier V D."/>
        </authorList>
    </citation>
    <scope>NUCLEOTIDE SEQUENCE</scope>
    <source>
        <strain evidence="1">HLG_WM_MAG_01</strain>
    </source>
</reference>
<organism evidence="1">
    <name type="scientific">uncultured Sulfurovum sp</name>
    <dbReference type="NCBI Taxonomy" id="269237"/>
    <lineage>
        <taxon>Bacteria</taxon>
        <taxon>Pseudomonadati</taxon>
        <taxon>Campylobacterota</taxon>
        <taxon>Epsilonproteobacteria</taxon>
        <taxon>Campylobacterales</taxon>
        <taxon>Sulfurovaceae</taxon>
        <taxon>Sulfurovum</taxon>
        <taxon>environmental samples</taxon>
    </lineage>
</organism>
<accession>A0A6S6TZV6</accession>
<gene>
    <name evidence="1" type="ORF">HELGO_WM9622</name>
</gene>
<proteinExistence type="predicted"/>
<name>A0A6S6TZV6_9BACT</name>
<sequence>MKLLLKIWDKLLFIFAFSATKHCEKITLGEDDDFTRGNH</sequence>